<dbReference type="Pfam" id="PF01381">
    <property type="entry name" value="HTH_3"/>
    <property type="match status" value="1"/>
</dbReference>
<accession>A0A1S8TVU9</accession>
<dbReference type="GO" id="GO:0003677">
    <property type="term" value="F:DNA binding"/>
    <property type="evidence" value="ECO:0007669"/>
    <property type="project" value="InterPro"/>
</dbReference>
<proteinExistence type="predicted"/>
<dbReference type="InterPro" id="IPR001387">
    <property type="entry name" value="Cro/C1-type_HTH"/>
</dbReference>
<sequence length="58" mass="6903">MEVKAKRLKSNLKIKGICEELGISRSTYYLIEVGQRKLKKEEQEKLDKLFDERMCINK</sequence>
<organism evidence="2 3">
    <name type="scientific">Clostridium puniceum</name>
    <dbReference type="NCBI Taxonomy" id="29367"/>
    <lineage>
        <taxon>Bacteria</taxon>
        <taxon>Bacillati</taxon>
        <taxon>Bacillota</taxon>
        <taxon>Clostridia</taxon>
        <taxon>Eubacteriales</taxon>
        <taxon>Clostridiaceae</taxon>
        <taxon>Clostridium</taxon>
    </lineage>
</organism>
<dbReference type="Proteomes" id="UP000190890">
    <property type="component" value="Unassembled WGS sequence"/>
</dbReference>
<dbReference type="OrthoDB" id="9774685at2"/>
<dbReference type="EMBL" id="LZZM01000045">
    <property type="protein sequence ID" value="OOM81841.1"/>
    <property type="molecule type" value="Genomic_DNA"/>
</dbReference>
<keyword evidence="3" id="KW-1185">Reference proteome</keyword>
<reference evidence="2 3" key="1">
    <citation type="submission" date="2016-05" db="EMBL/GenBank/DDBJ databases">
        <title>Microbial solvent formation.</title>
        <authorList>
            <person name="Poehlein A."/>
            <person name="Montoya Solano J.D."/>
            <person name="Flitsch S."/>
            <person name="Krabben P."/>
            <person name="Duerre P."/>
            <person name="Daniel R."/>
        </authorList>
    </citation>
    <scope>NUCLEOTIDE SEQUENCE [LARGE SCALE GENOMIC DNA]</scope>
    <source>
        <strain evidence="2 3">DSM 2619</strain>
    </source>
</reference>
<evidence type="ECO:0000313" key="3">
    <source>
        <dbReference type="Proteomes" id="UP000190890"/>
    </source>
</evidence>
<feature type="domain" description="HTH cro/C1-type" evidence="1">
    <location>
        <begin position="3"/>
        <end position="57"/>
    </location>
</feature>
<evidence type="ECO:0000313" key="2">
    <source>
        <dbReference type="EMBL" id="OOM81841.1"/>
    </source>
</evidence>
<dbReference type="Gene3D" id="1.10.260.40">
    <property type="entry name" value="lambda repressor-like DNA-binding domains"/>
    <property type="match status" value="1"/>
</dbReference>
<name>A0A1S8TVU9_9CLOT</name>
<dbReference type="PROSITE" id="PS50943">
    <property type="entry name" value="HTH_CROC1"/>
    <property type="match status" value="1"/>
</dbReference>
<dbReference type="RefSeq" id="WP_077846084.1">
    <property type="nucleotide sequence ID" value="NZ_LZZM01000045.1"/>
</dbReference>
<dbReference type="SUPFAM" id="SSF47413">
    <property type="entry name" value="lambda repressor-like DNA-binding domains"/>
    <property type="match status" value="1"/>
</dbReference>
<gene>
    <name evidence="2" type="ORF">CLPUN_08030</name>
</gene>
<dbReference type="STRING" id="29367.CLPUN_08030"/>
<dbReference type="CDD" id="cd00093">
    <property type="entry name" value="HTH_XRE"/>
    <property type="match status" value="1"/>
</dbReference>
<dbReference type="AlphaFoldDB" id="A0A1S8TVU9"/>
<comment type="caution">
    <text evidence="2">The sequence shown here is derived from an EMBL/GenBank/DDBJ whole genome shotgun (WGS) entry which is preliminary data.</text>
</comment>
<protein>
    <submittedName>
        <fullName evidence="2">Helix-turn-helix protein</fullName>
    </submittedName>
</protein>
<dbReference type="InterPro" id="IPR010982">
    <property type="entry name" value="Lambda_DNA-bd_dom_sf"/>
</dbReference>
<evidence type="ECO:0000259" key="1">
    <source>
        <dbReference type="PROSITE" id="PS50943"/>
    </source>
</evidence>